<feature type="compositionally biased region" description="Basic and acidic residues" evidence="1">
    <location>
        <begin position="161"/>
        <end position="171"/>
    </location>
</feature>
<dbReference type="Proteomes" id="UP001158576">
    <property type="component" value="Chromosome XSR"/>
</dbReference>
<protein>
    <submittedName>
        <fullName evidence="2">Oidioi.mRNA.OKI2018_I69.XSR.g13431.t1.cds</fullName>
    </submittedName>
</protein>
<evidence type="ECO:0000313" key="2">
    <source>
        <dbReference type="EMBL" id="CAG5094295.1"/>
    </source>
</evidence>
<evidence type="ECO:0000313" key="3">
    <source>
        <dbReference type="Proteomes" id="UP001158576"/>
    </source>
</evidence>
<organism evidence="2 3">
    <name type="scientific">Oikopleura dioica</name>
    <name type="common">Tunicate</name>
    <dbReference type="NCBI Taxonomy" id="34765"/>
    <lineage>
        <taxon>Eukaryota</taxon>
        <taxon>Metazoa</taxon>
        <taxon>Chordata</taxon>
        <taxon>Tunicata</taxon>
        <taxon>Appendicularia</taxon>
        <taxon>Copelata</taxon>
        <taxon>Oikopleuridae</taxon>
        <taxon>Oikopleura</taxon>
    </lineage>
</organism>
<keyword evidence="3" id="KW-1185">Reference proteome</keyword>
<feature type="region of interest" description="Disordered" evidence="1">
    <location>
        <begin position="143"/>
        <end position="171"/>
    </location>
</feature>
<reference evidence="2 3" key="1">
    <citation type="submission" date="2021-04" db="EMBL/GenBank/DDBJ databases">
        <authorList>
            <person name="Bliznina A."/>
        </authorList>
    </citation>
    <scope>NUCLEOTIDE SEQUENCE [LARGE SCALE GENOMIC DNA]</scope>
</reference>
<proteinExistence type="predicted"/>
<dbReference type="EMBL" id="OU015569">
    <property type="protein sequence ID" value="CAG5094295.1"/>
    <property type="molecule type" value="Genomic_DNA"/>
</dbReference>
<evidence type="ECO:0000256" key="1">
    <source>
        <dbReference type="SAM" id="MobiDB-lite"/>
    </source>
</evidence>
<feature type="compositionally biased region" description="Acidic residues" evidence="1">
    <location>
        <begin position="8"/>
        <end position="18"/>
    </location>
</feature>
<gene>
    <name evidence="2" type="ORF">OKIOD_LOCUS4989</name>
</gene>
<feature type="region of interest" description="Disordered" evidence="1">
    <location>
        <begin position="1"/>
        <end position="20"/>
    </location>
</feature>
<accession>A0ABN7SAK7</accession>
<sequence length="171" mass="19767">MEKKESQESGEEGLMELTEEQRDGYRTLLLSKLQKSRELEAERAKIKSDLRKAKKKSKAAKTSLVGYREQVFEKKSKVAANFSEVKNKAASLATEFTGLLLAPFEVKKSATAWSRASLTLPRFPFTRSFKSKECWQKKLRRSKQVEMANEWRFPASPKNSKSNEERRRKSQ</sequence>
<name>A0ABN7SAK7_OIKDI</name>